<gene>
    <name evidence="2" type="ORF">L195_g024557</name>
</gene>
<sequence>RWSVDNGNNIKVMHDPWLRGTNGAWLPSPQDQVNVVSQQADWHKLWSISAPLKAKHLLWRISKGCLPTCMRLQEKHVPCPLLCPVCNQHNEDDWHVLFECETSIQARQSAGLVHTIESRLQQNTNASQIIHMICSTEDKTTAGMFAMLVWTLWNNRNNLSLE</sequence>
<evidence type="ECO:0000313" key="3">
    <source>
        <dbReference type="Proteomes" id="UP000236291"/>
    </source>
</evidence>
<dbReference type="InterPro" id="IPR026960">
    <property type="entry name" value="RVT-Znf"/>
</dbReference>
<feature type="non-terminal residue" evidence="2">
    <location>
        <position position="1"/>
    </location>
</feature>
<dbReference type="STRING" id="57577.A0A2K3NE12"/>
<accession>A0A2K3NE12</accession>
<organism evidence="2 3">
    <name type="scientific">Trifolium pratense</name>
    <name type="common">Red clover</name>
    <dbReference type="NCBI Taxonomy" id="57577"/>
    <lineage>
        <taxon>Eukaryota</taxon>
        <taxon>Viridiplantae</taxon>
        <taxon>Streptophyta</taxon>
        <taxon>Embryophyta</taxon>
        <taxon>Tracheophyta</taxon>
        <taxon>Spermatophyta</taxon>
        <taxon>Magnoliopsida</taxon>
        <taxon>eudicotyledons</taxon>
        <taxon>Gunneridae</taxon>
        <taxon>Pentapetalae</taxon>
        <taxon>rosids</taxon>
        <taxon>fabids</taxon>
        <taxon>Fabales</taxon>
        <taxon>Fabaceae</taxon>
        <taxon>Papilionoideae</taxon>
        <taxon>50 kb inversion clade</taxon>
        <taxon>NPAAA clade</taxon>
        <taxon>Hologalegina</taxon>
        <taxon>IRL clade</taxon>
        <taxon>Trifolieae</taxon>
        <taxon>Trifolium</taxon>
    </lineage>
</organism>
<evidence type="ECO:0000259" key="1">
    <source>
        <dbReference type="Pfam" id="PF13966"/>
    </source>
</evidence>
<proteinExistence type="predicted"/>
<dbReference type="Pfam" id="PF13966">
    <property type="entry name" value="zf-RVT"/>
    <property type="match status" value="1"/>
</dbReference>
<dbReference type="Proteomes" id="UP000236291">
    <property type="component" value="Unassembled WGS sequence"/>
</dbReference>
<feature type="domain" description="Reverse transcriptase zinc-binding" evidence="1">
    <location>
        <begin position="38"/>
        <end position="103"/>
    </location>
</feature>
<comment type="caution">
    <text evidence="2">The sequence shown here is derived from an EMBL/GenBank/DDBJ whole genome shotgun (WGS) entry which is preliminary data.</text>
</comment>
<protein>
    <submittedName>
        <fullName evidence="2">Pentatricopeptide repeat-containing protein</fullName>
    </submittedName>
</protein>
<name>A0A2K3NE12_TRIPR</name>
<reference evidence="2 3" key="2">
    <citation type="journal article" date="2017" name="Front. Plant Sci.">
        <title>Gene Classification and Mining of Molecular Markers Useful in Red Clover (Trifolium pratense) Breeding.</title>
        <authorList>
            <person name="Istvanek J."/>
            <person name="Dluhosova J."/>
            <person name="Dluhos P."/>
            <person name="Patkova L."/>
            <person name="Nedelnik J."/>
            <person name="Repkova J."/>
        </authorList>
    </citation>
    <scope>NUCLEOTIDE SEQUENCE [LARGE SCALE GENOMIC DNA]</scope>
    <source>
        <strain evidence="3">cv. Tatra</strain>
        <tissue evidence="2">Young leaves</tissue>
    </source>
</reference>
<dbReference type="AlphaFoldDB" id="A0A2K3NE12"/>
<evidence type="ECO:0000313" key="2">
    <source>
        <dbReference type="EMBL" id="PNY01265.1"/>
    </source>
</evidence>
<dbReference type="EMBL" id="ASHM01019895">
    <property type="protein sequence ID" value="PNY01265.1"/>
    <property type="molecule type" value="Genomic_DNA"/>
</dbReference>
<reference evidence="2 3" key="1">
    <citation type="journal article" date="2014" name="Am. J. Bot.">
        <title>Genome assembly and annotation for red clover (Trifolium pratense; Fabaceae).</title>
        <authorList>
            <person name="Istvanek J."/>
            <person name="Jaros M."/>
            <person name="Krenek A."/>
            <person name="Repkova J."/>
        </authorList>
    </citation>
    <scope>NUCLEOTIDE SEQUENCE [LARGE SCALE GENOMIC DNA]</scope>
    <source>
        <strain evidence="3">cv. Tatra</strain>
        <tissue evidence="2">Young leaves</tissue>
    </source>
</reference>